<evidence type="ECO:0000313" key="2">
    <source>
        <dbReference type="EMBL" id="QJR81064.1"/>
    </source>
</evidence>
<organism evidence="2 3">
    <name type="scientific">Alteromonas pelagimontana</name>
    <dbReference type="NCBI Taxonomy" id="1858656"/>
    <lineage>
        <taxon>Bacteria</taxon>
        <taxon>Pseudomonadati</taxon>
        <taxon>Pseudomonadota</taxon>
        <taxon>Gammaproteobacteria</taxon>
        <taxon>Alteromonadales</taxon>
        <taxon>Alteromonadaceae</taxon>
        <taxon>Alteromonas/Salinimonas group</taxon>
        <taxon>Alteromonas</taxon>
    </lineage>
</organism>
<evidence type="ECO:0000256" key="1">
    <source>
        <dbReference type="SAM" id="MobiDB-lite"/>
    </source>
</evidence>
<sequence length="472" mass="53686">MKDFFKNLLRSSNACSTPTNETHDNQSPFPEEPPYQLPDDDDLDWDLPDVPDDFLIRPPKLRPEDLPSSISEYVFHNALKLDNAPPEFVAVSVLTAAASIIGGSAVIVPKEKDESWEVIPTMWTSLIGTASTMKTPCMEAGLRLIPEDKTLSGEKRTIVVNDTTPAALAIKLSQEPHGVIISHDELTGWLTELESKANRSERGFYLSAFNGSVPHNELRISRENVQLDASILSLIGGIQPSMIVPFMKNRLNGKLNDGLFERLQLTVFPVHHKKATDIPPNKEVIDRARNIFKGLWEFRKANHRTVFRFSEEAQSRFNEFHEFNIARLNSVESHEEAMFGKYSALCAKLALIFHLLSAGDFENVDTTVGVSHVDKALAWMKFLEGHYRRLISFSRNSPDHEFMEKVLSRFDDLQDVFSRREFVRKKWSGFTDNKSIDKAIQILQSLGYIKEFESNPNGRKTKRFIKHPDFRA</sequence>
<dbReference type="KEGG" id="apel:CA267_009875"/>
<dbReference type="Proteomes" id="UP000219285">
    <property type="component" value="Chromosome"/>
</dbReference>
<gene>
    <name evidence="2" type="ORF">CA267_009875</name>
</gene>
<dbReference type="InterPro" id="IPR025048">
    <property type="entry name" value="DUF3987"/>
</dbReference>
<dbReference type="RefSeq" id="WP_075607643.1">
    <property type="nucleotide sequence ID" value="NZ_CP052766.1"/>
</dbReference>
<dbReference type="AlphaFoldDB" id="A0A6M4MD01"/>
<reference evidence="3" key="1">
    <citation type="submission" date="2014-12" db="EMBL/GenBank/DDBJ databases">
        <title>Complete genome sequence of a multi-drug resistant Klebsiella pneumoniae.</title>
        <authorList>
            <person name="Hua X."/>
            <person name="Chen Q."/>
            <person name="Li X."/>
            <person name="Feng Y."/>
            <person name="Ruan Z."/>
            <person name="Yu Y."/>
        </authorList>
    </citation>
    <scope>NUCLEOTIDE SEQUENCE [LARGE SCALE GENOMIC DNA]</scope>
    <source>
        <strain evidence="3">5.12</strain>
    </source>
</reference>
<reference evidence="2 3" key="2">
    <citation type="submission" date="2020-04" db="EMBL/GenBank/DDBJ databases">
        <title>Complete genome sequence of Alteromonas pelagimontana 5.12T.</title>
        <authorList>
            <person name="Sinha R.K."/>
            <person name="Krishnan K.P."/>
            <person name="Kurian J.P."/>
        </authorList>
    </citation>
    <scope>NUCLEOTIDE SEQUENCE [LARGE SCALE GENOMIC DNA]</scope>
    <source>
        <strain evidence="2 3">5.12</strain>
    </source>
</reference>
<keyword evidence="3" id="KW-1185">Reference proteome</keyword>
<accession>A0A6M4MD01</accession>
<feature type="compositionally biased region" description="Polar residues" evidence="1">
    <location>
        <begin position="9"/>
        <end position="28"/>
    </location>
</feature>
<evidence type="ECO:0000313" key="3">
    <source>
        <dbReference type="Proteomes" id="UP000219285"/>
    </source>
</evidence>
<name>A0A6M4MD01_9ALTE</name>
<proteinExistence type="predicted"/>
<feature type="region of interest" description="Disordered" evidence="1">
    <location>
        <begin position="1"/>
        <end position="41"/>
    </location>
</feature>
<protein>
    <submittedName>
        <fullName evidence="2">DUF3987 domain-containing protein</fullName>
    </submittedName>
</protein>
<dbReference type="Pfam" id="PF13148">
    <property type="entry name" value="DUF3987"/>
    <property type="match status" value="2"/>
</dbReference>
<dbReference type="EMBL" id="CP052766">
    <property type="protein sequence ID" value="QJR81064.1"/>
    <property type="molecule type" value="Genomic_DNA"/>
</dbReference>
<dbReference type="OrthoDB" id="784829at2"/>